<sequence length="236" mass="26626">MFYSLGIPCESRTRASFIISLCMLWRWLRVMTCPCRYTWVLGTRILISSHLASAYPQVYLDFGFAIPKLSFHGMISSVKELLKLAPINKVMFSTDAIAFAEAFYLGAKRACEVVFSVLRDAMVEGDLSITKAIAAVTDIFAENAKKLYKLHKLDVPSNDSDIEPHILSPFMKEDLHGSLKDSSIDSDVEPYISSYFQNEELNGSSKDVTLVRIIWIDASGQHRCRVSFTFAFKLLL</sequence>
<dbReference type="Proteomes" id="UP001152561">
    <property type="component" value="Unassembled WGS sequence"/>
</dbReference>
<name>A0A9Q1LFZ7_9SOLA</name>
<proteinExistence type="predicted"/>
<reference evidence="2" key="1">
    <citation type="journal article" date="2023" name="Proc. Natl. Acad. Sci. U.S.A.">
        <title>Genomic and structural basis for evolution of tropane alkaloid biosynthesis.</title>
        <authorList>
            <person name="Wanga Y.-J."/>
            <person name="Taina T."/>
            <person name="Yua J.-Y."/>
            <person name="Lia J."/>
            <person name="Xua B."/>
            <person name="Chenc J."/>
            <person name="D'Auriad J.C."/>
            <person name="Huanga J.-P."/>
            <person name="Huanga S.-X."/>
        </authorList>
    </citation>
    <scope>NUCLEOTIDE SEQUENCE [LARGE SCALE GENOMIC DNA]</scope>
    <source>
        <strain evidence="2">cv. KIB-2019</strain>
    </source>
</reference>
<dbReference type="EMBL" id="JAJAGQ010000018">
    <property type="protein sequence ID" value="KAJ8535525.1"/>
    <property type="molecule type" value="Genomic_DNA"/>
</dbReference>
<dbReference type="PANTHER" id="PTHR43383">
    <property type="entry name" value="NODULIN 6"/>
    <property type="match status" value="1"/>
</dbReference>
<gene>
    <name evidence="1" type="ORF">K7X08_023245</name>
</gene>
<dbReference type="OrthoDB" id="1285076at2759"/>
<evidence type="ECO:0000313" key="1">
    <source>
        <dbReference type="EMBL" id="KAJ8535525.1"/>
    </source>
</evidence>
<dbReference type="InterPro" id="IPR032466">
    <property type="entry name" value="Metal_Hydrolase"/>
</dbReference>
<keyword evidence="2" id="KW-1185">Reference proteome</keyword>
<dbReference type="Gene3D" id="3.20.20.140">
    <property type="entry name" value="Metal-dependent hydrolases"/>
    <property type="match status" value="1"/>
</dbReference>
<comment type="caution">
    <text evidence="1">The sequence shown here is derived from an EMBL/GenBank/DDBJ whole genome shotgun (WGS) entry which is preliminary data.</text>
</comment>
<evidence type="ECO:0000313" key="2">
    <source>
        <dbReference type="Proteomes" id="UP001152561"/>
    </source>
</evidence>
<organism evidence="1 2">
    <name type="scientific">Anisodus acutangulus</name>
    <dbReference type="NCBI Taxonomy" id="402998"/>
    <lineage>
        <taxon>Eukaryota</taxon>
        <taxon>Viridiplantae</taxon>
        <taxon>Streptophyta</taxon>
        <taxon>Embryophyta</taxon>
        <taxon>Tracheophyta</taxon>
        <taxon>Spermatophyta</taxon>
        <taxon>Magnoliopsida</taxon>
        <taxon>eudicotyledons</taxon>
        <taxon>Gunneridae</taxon>
        <taxon>Pentapetalae</taxon>
        <taxon>asterids</taxon>
        <taxon>lamiids</taxon>
        <taxon>Solanales</taxon>
        <taxon>Solanaceae</taxon>
        <taxon>Solanoideae</taxon>
        <taxon>Hyoscyameae</taxon>
        <taxon>Anisodus</taxon>
    </lineage>
</organism>
<dbReference type="AlphaFoldDB" id="A0A9Q1LFZ7"/>
<protein>
    <submittedName>
        <fullName evidence="1">Uncharacterized protein</fullName>
    </submittedName>
</protein>
<dbReference type="SUPFAM" id="SSF51556">
    <property type="entry name" value="Metallo-dependent hydrolases"/>
    <property type="match status" value="1"/>
</dbReference>
<accession>A0A9Q1LFZ7</accession>
<dbReference type="PANTHER" id="PTHR43383:SF2">
    <property type="entry name" value="AMIDOHYDROLASE 2 FAMILY PROTEIN"/>
    <property type="match status" value="1"/>
</dbReference>